<evidence type="ECO:0000256" key="7">
    <source>
        <dbReference type="ARBA" id="ARBA00029447"/>
    </source>
</evidence>
<keyword evidence="3" id="KW-0145">Chemotaxis</keyword>
<dbReference type="InterPro" id="IPR004090">
    <property type="entry name" value="Chemotax_Me-accpt_rcpt"/>
</dbReference>
<dbReference type="Pfam" id="PF17200">
    <property type="entry name" value="sCache_2"/>
    <property type="match status" value="1"/>
</dbReference>
<evidence type="ECO:0000313" key="13">
    <source>
        <dbReference type="EMBL" id="MFC5503895.1"/>
    </source>
</evidence>
<feature type="compositionally biased region" description="Basic and acidic residues" evidence="9">
    <location>
        <begin position="274"/>
        <end position="304"/>
    </location>
</feature>
<feature type="region of interest" description="Disordered" evidence="9">
    <location>
        <begin position="627"/>
        <end position="661"/>
    </location>
</feature>
<dbReference type="InterPro" id="IPR033480">
    <property type="entry name" value="sCache_2"/>
</dbReference>
<dbReference type="SUPFAM" id="SSF158472">
    <property type="entry name" value="HAMP domain-like"/>
    <property type="match status" value="1"/>
</dbReference>
<feature type="region of interest" description="Disordered" evidence="9">
    <location>
        <begin position="274"/>
        <end position="305"/>
    </location>
</feature>
<keyword evidence="8" id="KW-0807">Transducer</keyword>
<keyword evidence="2" id="KW-1003">Cell membrane</keyword>
<feature type="compositionally biased region" description="Low complexity" evidence="9">
    <location>
        <begin position="627"/>
        <end position="646"/>
    </location>
</feature>
<feature type="transmembrane region" description="Helical" evidence="10">
    <location>
        <begin position="12"/>
        <end position="36"/>
    </location>
</feature>
<evidence type="ECO:0000256" key="3">
    <source>
        <dbReference type="ARBA" id="ARBA00022500"/>
    </source>
</evidence>
<dbReference type="InterPro" id="IPR004089">
    <property type="entry name" value="MCPsignal_dom"/>
</dbReference>
<sequence>MSLTKKLATLSISRSFALIAGLAVVIAVGSVGYTLTEARNEMIELKRQEVQNATDIARTTVEFYRDKAKKGEIPVADAQKLAIDAVAGARFDDGNYFFVYTFDGVSVTHPRADMIGKNLMGLKDPAGKPIVQELLSIAKAGGKGGYLDFLWVKPGDKEPTRKIAYVSGIADWNWAVGTGLHVHDVDAKFLGLMGDVAKVLVPLGLLMLGLVIVLSRRASTMLTSLSGTMNALAAGNLQTTISHQERPDEVGQMARALVVFRDAAVAKDAMQADKARAEQEAAAHRDAADGQRRRSEAERAELSRTQETVVAALATGLEHLAEGDLTYRINANFGSDYAKLRDDFNAAIGKLQETMRQIATNTESMKAGSIEISQAADDLAGRTEQQAASVEETATALDELTATVRQTAESARQANQATTQVKAEAEQSTAIVRDAVVAMGGIEKSAEEISQIVGVIDEIAFQTNLLALNASVEAARAGDAGKGFAVVASEVRALAQRSASAAKEIKELIAASNSEVEKGVTLVGQTGSALQRMADEISRATGLVSEIASAAQEQASGLQEVNTAVAEMDQSTQQNAAMAEQSTAAAHSLSQEADRLAALVARFQLGGDVAGLKAMARTMQAAVAPAPRKAAPPAARPVAAAGGSAARKPDMSAHDKGWAEF</sequence>
<evidence type="ECO:0000313" key="14">
    <source>
        <dbReference type="Proteomes" id="UP001596060"/>
    </source>
</evidence>
<name>A0ABW0NUW5_9HYPH</name>
<comment type="subcellular location">
    <subcellularLocation>
        <location evidence="1">Cell membrane</location>
        <topology evidence="1">Multi-pass membrane protein</topology>
    </subcellularLocation>
</comment>
<dbReference type="CDD" id="cd11386">
    <property type="entry name" value="MCP_signal"/>
    <property type="match status" value="1"/>
</dbReference>
<dbReference type="PANTHER" id="PTHR43531:SF11">
    <property type="entry name" value="METHYL-ACCEPTING CHEMOTAXIS PROTEIN 3"/>
    <property type="match status" value="1"/>
</dbReference>
<dbReference type="PROSITE" id="PS50111">
    <property type="entry name" value="CHEMOTAXIS_TRANSDUC_2"/>
    <property type="match status" value="1"/>
</dbReference>
<keyword evidence="5 10" id="KW-1133">Transmembrane helix</keyword>
<reference evidence="14" key="1">
    <citation type="journal article" date="2019" name="Int. J. Syst. Evol. Microbiol.">
        <title>The Global Catalogue of Microorganisms (GCM) 10K type strain sequencing project: providing services to taxonomists for standard genome sequencing and annotation.</title>
        <authorList>
            <consortium name="The Broad Institute Genomics Platform"/>
            <consortium name="The Broad Institute Genome Sequencing Center for Infectious Disease"/>
            <person name="Wu L."/>
            <person name="Ma J."/>
        </authorList>
    </citation>
    <scope>NUCLEOTIDE SEQUENCE [LARGE SCALE GENOMIC DNA]</scope>
    <source>
        <strain evidence="14">CCUG 43117</strain>
    </source>
</reference>
<dbReference type="Pfam" id="PF00015">
    <property type="entry name" value="MCPsignal"/>
    <property type="match status" value="1"/>
</dbReference>
<feature type="domain" description="HAMP" evidence="12">
    <location>
        <begin position="304"/>
        <end position="356"/>
    </location>
</feature>
<accession>A0ABW0NUW5</accession>
<keyword evidence="14" id="KW-1185">Reference proteome</keyword>
<evidence type="ECO:0000256" key="6">
    <source>
        <dbReference type="ARBA" id="ARBA00023136"/>
    </source>
</evidence>
<evidence type="ECO:0000259" key="12">
    <source>
        <dbReference type="PROSITE" id="PS50885"/>
    </source>
</evidence>
<proteinExistence type="inferred from homology"/>
<evidence type="ECO:0000256" key="5">
    <source>
        <dbReference type="ARBA" id="ARBA00022989"/>
    </source>
</evidence>
<gene>
    <name evidence="13" type="ORF">ACFPN9_01335</name>
</gene>
<dbReference type="SMART" id="SM01049">
    <property type="entry name" value="Cache_2"/>
    <property type="match status" value="1"/>
</dbReference>
<evidence type="ECO:0000256" key="2">
    <source>
        <dbReference type="ARBA" id="ARBA00022475"/>
    </source>
</evidence>
<dbReference type="EMBL" id="JBHSLU010000004">
    <property type="protein sequence ID" value="MFC5503895.1"/>
    <property type="molecule type" value="Genomic_DNA"/>
</dbReference>
<evidence type="ECO:0000256" key="9">
    <source>
        <dbReference type="SAM" id="MobiDB-lite"/>
    </source>
</evidence>
<dbReference type="Proteomes" id="UP001596060">
    <property type="component" value="Unassembled WGS sequence"/>
</dbReference>
<feature type="domain" description="HAMP" evidence="12">
    <location>
        <begin position="216"/>
        <end position="269"/>
    </location>
</feature>
<keyword evidence="6 10" id="KW-0472">Membrane</keyword>
<dbReference type="SMART" id="SM00304">
    <property type="entry name" value="HAMP"/>
    <property type="match status" value="2"/>
</dbReference>
<dbReference type="Gene3D" id="1.10.8.500">
    <property type="entry name" value="HAMP domain in histidine kinase"/>
    <property type="match status" value="1"/>
</dbReference>
<evidence type="ECO:0000256" key="4">
    <source>
        <dbReference type="ARBA" id="ARBA00022692"/>
    </source>
</evidence>
<dbReference type="PANTHER" id="PTHR43531">
    <property type="entry name" value="PROTEIN ICFG"/>
    <property type="match status" value="1"/>
</dbReference>
<evidence type="ECO:0000256" key="8">
    <source>
        <dbReference type="PROSITE-ProRule" id="PRU00284"/>
    </source>
</evidence>
<keyword evidence="4 10" id="KW-0812">Transmembrane</keyword>
<evidence type="ECO:0000256" key="1">
    <source>
        <dbReference type="ARBA" id="ARBA00004651"/>
    </source>
</evidence>
<dbReference type="Pfam" id="PF00672">
    <property type="entry name" value="HAMP"/>
    <property type="match status" value="1"/>
</dbReference>
<organism evidence="13 14">
    <name type="scientific">Bosea massiliensis</name>
    <dbReference type="NCBI Taxonomy" id="151419"/>
    <lineage>
        <taxon>Bacteria</taxon>
        <taxon>Pseudomonadati</taxon>
        <taxon>Pseudomonadota</taxon>
        <taxon>Alphaproteobacteria</taxon>
        <taxon>Hyphomicrobiales</taxon>
        <taxon>Boseaceae</taxon>
        <taxon>Bosea</taxon>
    </lineage>
</organism>
<dbReference type="SMART" id="SM00283">
    <property type="entry name" value="MA"/>
    <property type="match status" value="1"/>
</dbReference>
<dbReference type="PROSITE" id="PS50885">
    <property type="entry name" value="HAMP"/>
    <property type="match status" value="2"/>
</dbReference>
<dbReference type="InterPro" id="IPR003660">
    <property type="entry name" value="HAMP_dom"/>
</dbReference>
<evidence type="ECO:0000259" key="11">
    <source>
        <dbReference type="PROSITE" id="PS50111"/>
    </source>
</evidence>
<dbReference type="PRINTS" id="PR00260">
    <property type="entry name" value="CHEMTRNSDUCR"/>
</dbReference>
<feature type="compositionally biased region" description="Basic and acidic residues" evidence="9">
    <location>
        <begin position="647"/>
        <end position="661"/>
    </location>
</feature>
<dbReference type="SUPFAM" id="SSF58104">
    <property type="entry name" value="Methyl-accepting chemotaxis protein (MCP) signaling domain"/>
    <property type="match status" value="1"/>
</dbReference>
<comment type="caution">
    <text evidence="13">The sequence shown here is derived from an EMBL/GenBank/DDBJ whole genome shotgun (WGS) entry which is preliminary data.</text>
</comment>
<dbReference type="CDD" id="cd06225">
    <property type="entry name" value="HAMP"/>
    <property type="match status" value="1"/>
</dbReference>
<evidence type="ECO:0000256" key="10">
    <source>
        <dbReference type="SAM" id="Phobius"/>
    </source>
</evidence>
<dbReference type="InterPro" id="IPR051310">
    <property type="entry name" value="MCP_chemotaxis"/>
</dbReference>
<comment type="similarity">
    <text evidence="7">Belongs to the methyl-accepting chemotaxis (MCP) protein family.</text>
</comment>
<dbReference type="RefSeq" id="WP_066724666.1">
    <property type="nucleotide sequence ID" value="NZ_JBHSLU010000004.1"/>
</dbReference>
<protein>
    <submittedName>
        <fullName evidence="13">Methyl-accepting chemotaxis protein</fullName>
    </submittedName>
</protein>
<feature type="domain" description="Methyl-accepting transducer" evidence="11">
    <location>
        <begin position="361"/>
        <end position="590"/>
    </location>
</feature>
<dbReference type="Gene3D" id="1.10.287.950">
    <property type="entry name" value="Methyl-accepting chemotaxis protein"/>
    <property type="match status" value="1"/>
</dbReference>
<dbReference type="Gene3D" id="3.30.450.20">
    <property type="entry name" value="PAS domain"/>
    <property type="match status" value="1"/>
</dbReference>